<proteinExistence type="predicted"/>
<dbReference type="Proteomes" id="UP000595426">
    <property type="component" value="Chromosome"/>
</dbReference>
<protein>
    <submittedName>
        <fullName evidence="1">Uncharacterized protein</fullName>
    </submittedName>
</protein>
<dbReference type="PROSITE" id="PS51257">
    <property type="entry name" value="PROKAR_LIPOPROTEIN"/>
    <property type="match status" value="1"/>
</dbReference>
<name>A0A7T7ZX52_9FLAO</name>
<dbReference type="EMBL" id="CP067018">
    <property type="protein sequence ID" value="QQN57220.1"/>
    <property type="molecule type" value="Genomic_DNA"/>
</dbReference>
<sequence length="147" mass="17449">MRIIALLIILFTLYSCKKNYSVDLINKKNNKNILRVSLKDSNKITVKDLSGNIEFYFIKKQGEFYVSDSKFSINNDSALWMSNIRNYRISKGNNRKGSDFTIKKTNNSYISSFIYWDEYTRNNIEYYYNNNYEITKIVINSDIYSVE</sequence>
<dbReference type="RefSeq" id="WP_131828197.1">
    <property type="nucleotide sequence ID" value="NZ_CBCSDR010000009.1"/>
</dbReference>
<accession>A0A7T7ZX52</accession>
<gene>
    <name evidence="1" type="ORF">I6H88_12220</name>
</gene>
<keyword evidence="2" id="KW-1185">Reference proteome</keyword>
<dbReference type="GeneID" id="93131597"/>
<evidence type="ECO:0000313" key="2">
    <source>
        <dbReference type="Proteomes" id="UP000595426"/>
    </source>
</evidence>
<organism evidence="1 2">
    <name type="scientific">Elizabethkingia bruuniana</name>
    <dbReference type="NCBI Taxonomy" id="1756149"/>
    <lineage>
        <taxon>Bacteria</taxon>
        <taxon>Pseudomonadati</taxon>
        <taxon>Bacteroidota</taxon>
        <taxon>Flavobacteriia</taxon>
        <taxon>Flavobacteriales</taxon>
        <taxon>Weeksellaceae</taxon>
        <taxon>Elizabethkingia</taxon>
    </lineage>
</organism>
<dbReference type="AlphaFoldDB" id="A0A7T7ZX52"/>
<dbReference type="OrthoDB" id="1458936at2"/>
<evidence type="ECO:0000313" key="1">
    <source>
        <dbReference type="EMBL" id="QQN57220.1"/>
    </source>
</evidence>
<reference evidence="1 2" key="1">
    <citation type="submission" date="2020-12" db="EMBL/GenBank/DDBJ databases">
        <title>FDA dAtabase for Regulatory Grade micrObial Sequences (FDA-ARGOS): Supporting development and validation of Infectious Disease Dx tests.</title>
        <authorList>
            <person name="Kerrigan L."/>
            <person name="Long C."/>
            <person name="Tallon L."/>
            <person name="Sadzewicz L."/>
            <person name="Zhao X."/>
            <person name="Boylan J."/>
            <person name="Ott S."/>
            <person name="Bowen H."/>
            <person name="Vavikolanu K."/>
            <person name="Mehta A."/>
            <person name="Aluvathingal J."/>
            <person name="Nadendla S."/>
            <person name="Yan Y."/>
            <person name="Sichtig H."/>
        </authorList>
    </citation>
    <scope>NUCLEOTIDE SEQUENCE [LARGE SCALE GENOMIC DNA]</scope>
    <source>
        <strain evidence="1 2">FDAARGOS_1031</strain>
    </source>
</reference>